<comment type="caution">
    <text evidence="3">The sequence shown here is derived from an EMBL/GenBank/DDBJ whole genome shotgun (WGS) entry which is preliminary data.</text>
</comment>
<dbReference type="InterPro" id="IPR008258">
    <property type="entry name" value="Transglycosylase_SLT_dom_1"/>
</dbReference>
<dbReference type="PANTHER" id="PTHR37423">
    <property type="entry name" value="SOLUBLE LYTIC MUREIN TRANSGLYCOSYLASE-RELATED"/>
    <property type="match status" value="1"/>
</dbReference>
<evidence type="ECO:0000313" key="3">
    <source>
        <dbReference type="EMBL" id="MBD1387270.1"/>
    </source>
</evidence>
<evidence type="ECO:0000313" key="4">
    <source>
        <dbReference type="Proteomes" id="UP000618754"/>
    </source>
</evidence>
<name>A0ABR7XCE1_9SPHI</name>
<protein>
    <submittedName>
        <fullName evidence="3">Lytic transglycosylase domain-containing protein</fullName>
    </submittedName>
</protein>
<evidence type="ECO:0000259" key="2">
    <source>
        <dbReference type="Pfam" id="PF01464"/>
    </source>
</evidence>
<evidence type="ECO:0000256" key="1">
    <source>
        <dbReference type="ARBA" id="ARBA00007734"/>
    </source>
</evidence>
<sequence>MTKKHLITCSVILVLVIISRLNIFSTDPVYPVNYIAHTPSKLLFSLPAEAAEEAFSFADEALPVNDKKVDFKLKKSIAKHGYKNIQSNVLHSKADKMFPIIEPILKAYGIPEDFKYIPLVESGLKGGTSPKGARGVWQFMPGTARTYGLKVNKSIDERLNLRKSTIAACKYIKELYGEFNSWTLAAAAYNNGSIKLERAIHKQNEDNYFRMTLNRETGSYVYKIIAMKEIISNPAKYGYKNFYSYMQKPTPFLGLYNN</sequence>
<dbReference type="CDD" id="cd16894">
    <property type="entry name" value="MltD-like"/>
    <property type="match status" value="1"/>
</dbReference>
<reference evidence="3 4" key="1">
    <citation type="submission" date="2020-09" db="EMBL/GenBank/DDBJ databases">
        <title>Novel species of Mucilaginibacter isolated from a glacier on the Tibetan Plateau.</title>
        <authorList>
            <person name="Liu Q."/>
            <person name="Xin Y.-H."/>
        </authorList>
    </citation>
    <scope>NUCLEOTIDE SEQUENCE [LARGE SCALE GENOMIC DNA]</scope>
    <source>
        <strain evidence="3 4">CGMCC 1.13878</strain>
    </source>
</reference>
<comment type="similarity">
    <text evidence="1">Belongs to the transglycosylase Slt family.</text>
</comment>
<dbReference type="PANTHER" id="PTHR37423:SF2">
    <property type="entry name" value="MEMBRANE-BOUND LYTIC MUREIN TRANSGLYCOSYLASE C"/>
    <property type="match status" value="1"/>
</dbReference>
<keyword evidence="4" id="KW-1185">Reference proteome</keyword>
<dbReference type="Gene3D" id="1.10.530.10">
    <property type="match status" value="1"/>
</dbReference>
<dbReference type="Pfam" id="PF01464">
    <property type="entry name" value="SLT"/>
    <property type="match status" value="1"/>
</dbReference>
<feature type="domain" description="Transglycosylase SLT" evidence="2">
    <location>
        <begin position="111"/>
        <end position="207"/>
    </location>
</feature>
<accession>A0ABR7XCE1</accession>
<dbReference type="InterPro" id="IPR023346">
    <property type="entry name" value="Lysozyme-like_dom_sf"/>
</dbReference>
<proteinExistence type="inferred from homology"/>
<organism evidence="3 4">
    <name type="scientific">Mucilaginibacter rigui</name>
    <dbReference type="NCBI Taxonomy" id="534635"/>
    <lineage>
        <taxon>Bacteria</taxon>
        <taxon>Pseudomonadati</taxon>
        <taxon>Bacteroidota</taxon>
        <taxon>Sphingobacteriia</taxon>
        <taxon>Sphingobacteriales</taxon>
        <taxon>Sphingobacteriaceae</taxon>
        <taxon>Mucilaginibacter</taxon>
    </lineage>
</organism>
<dbReference type="SUPFAM" id="SSF53955">
    <property type="entry name" value="Lysozyme-like"/>
    <property type="match status" value="1"/>
</dbReference>
<dbReference type="Proteomes" id="UP000618754">
    <property type="component" value="Unassembled WGS sequence"/>
</dbReference>
<dbReference type="EMBL" id="JACWMW010000004">
    <property type="protein sequence ID" value="MBD1387270.1"/>
    <property type="molecule type" value="Genomic_DNA"/>
</dbReference>
<gene>
    <name evidence="3" type="ORF">IDJ75_18420</name>
</gene>